<evidence type="ECO:0000256" key="11">
    <source>
        <dbReference type="ARBA" id="ARBA00023136"/>
    </source>
</evidence>
<dbReference type="Gene3D" id="3.90.550.10">
    <property type="entry name" value="Spore Coat Polysaccharide Biosynthesis Protein SpsA, Chain A"/>
    <property type="match status" value="1"/>
</dbReference>
<dbReference type="GO" id="GO:0006487">
    <property type="term" value="P:protein N-linked glycosylation"/>
    <property type="evidence" value="ECO:0007669"/>
    <property type="project" value="TreeGrafter"/>
</dbReference>
<keyword evidence="11" id="KW-0472">Membrane</keyword>
<accession>A0A5E4MGA7</accession>
<evidence type="ECO:0000256" key="8">
    <source>
        <dbReference type="ARBA" id="ARBA00022824"/>
    </source>
</evidence>
<keyword evidence="6" id="KW-0808">Transferase</keyword>
<organism evidence="15 16">
    <name type="scientific">Cinara cedri</name>
    <dbReference type="NCBI Taxonomy" id="506608"/>
    <lineage>
        <taxon>Eukaryota</taxon>
        <taxon>Metazoa</taxon>
        <taxon>Ecdysozoa</taxon>
        <taxon>Arthropoda</taxon>
        <taxon>Hexapoda</taxon>
        <taxon>Insecta</taxon>
        <taxon>Pterygota</taxon>
        <taxon>Neoptera</taxon>
        <taxon>Paraneoptera</taxon>
        <taxon>Hemiptera</taxon>
        <taxon>Sternorrhyncha</taxon>
        <taxon>Aphidomorpha</taxon>
        <taxon>Aphidoidea</taxon>
        <taxon>Aphididae</taxon>
        <taxon>Lachninae</taxon>
        <taxon>Cinara</taxon>
    </lineage>
</organism>
<keyword evidence="10" id="KW-1133">Transmembrane helix</keyword>
<evidence type="ECO:0000256" key="5">
    <source>
        <dbReference type="ARBA" id="ARBA00022676"/>
    </source>
</evidence>
<gene>
    <name evidence="15" type="ORF">CINCED_3A024242</name>
</gene>
<dbReference type="CDD" id="cd04188">
    <property type="entry name" value="DPG_synthase"/>
    <property type="match status" value="1"/>
</dbReference>
<keyword evidence="7" id="KW-0812">Transmembrane</keyword>
<evidence type="ECO:0000256" key="6">
    <source>
        <dbReference type="ARBA" id="ARBA00022679"/>
    </source>
</evidence>
<keyword evidence="16" id="KW-1185">Reference proteome</keyword>
<evidence type="ECO:0000313" key="16">
    <source>
        <dbReference type="Proteomes" id="UP000325440"/>
    </source>
</evidence>
<name>A0A5E4MGA7_9HEMI</name>
<keyword evidence="8" id="KW-0256">Endoplasmic reticulum</keyword>
<dbReference type="GO" id="GO:0005789">
    <property type="term" value="C:endoplasmic reticulum membrane"/>
    <property type="evidence" value="ECO:0007669"/>
    <property type="project" value="UniProtKB-SubCell"/>
</dbReference>
<comment type="subcellular location">
    <subcellularLocation>
        <location evidence="1">Endoplasmic reticulum membrane</location>
        <topology evidence="1">Single-pass membrane protein</topology>
    </subcellularLocation>
</comment>
<dbReference type="InterPro" id="IPR029044">
    <property type="entry name" value="Nucleotide-diphossugar_trans"/>
</dbReference>
<dbReference type="AlphaFoldDB" id="A0A5E4MGA7"/>
<reference evidence="15 16" key="1">
    <citation type="submission" date="2019-08" db="EMBL/GenBank/DDBJ databases">
        <authorList>
            <person name="Alioto T."/>
            <person name="Alioto T."/>
            <person name="Gomez Garrido J."/>
        </authorList>
    </citation>
    <scope>NUCLEOTIDE SEQUENCE [LARGE SCALE GENOMIC DNA]</scope>
</reference>
<dbReference type="PANTHER" id="PTHR10859:SF91">
    <property type="entry name" value="DOLICHYL-PHOSPHATE BETA-GLUCOSYLTRANSFERASE"/>
    <property type="match status" value="1"/>
</dbReference>
<evidence type="ECO:0000256" key="4">
    <source>
        <dbReference type="ARBA" id="ARBA00012583"/>
    </source>
</evidence>
<dbReference type="PANTHER" id="PTHR10859">
    <property type="entry name" value="GLYCOSYL TRANSFERASE"/>
    <property type="match status" value="1"/>
</dbReference>
<evidence type="ECO:0000313" key="15">
    <source>
        <dbReference type="EMBL" id="VVC30555.1"/>
    </source>
</evidence>
<dbReference type="EMBL" id="CABPRJ010000522">
    <property type="protein sequence ID" value="VVC30555.1"/>
    <property type="molecule type" value="Genomic_DNA"/>
</dbReference>
<keyword evidence="5" id="KW-0328">Glycosyltransferase</keyword>
<evidence type="ECO:0000256" key="10">
    <source>
        <dbReference type="ARBA" id="ARBA00022989"/>
    </source>
</evidence>
<evidence type="ECO:0000256" key="7">
    <source>
        <dbReference type="ARBA" id="ARBA00022692"/>
    </source>
</evidence>
<comment type="catalytic activity">
    <reaction evidence="12">
        <text>a di-trans,poly-cis-dolichyl phosphate + UDP-alpha-D-glucose = a di-trans,poly-cis-dolichyl beta-D-glucosyl phosphate + UDP</text>
        <dbReference type="Rhea" id="RHEA:15401"/>
        <dbReference type="Rhea" id="RHEA-COMP:19498"/>
        <dbReference type="Rhea" id="RHEA-COMP:19502"/>
        <dbReference type="ChEBI" id="CHEBI:57525"/>
        <dbReference type="ChEBI" id="CHEBI:57683"/>
        <dbReference type="ChEBI" id="CHEBI:58223"/>
        <dbReference type="ChEBI" id="CHEBI:58885"/>
        <dbReference type="EC" id="2.4.1.117"/>
    </reaction>
    <physiologicalReaction direction="left-to-right" evidence="12">
        <dbReference type="Rhea" id="RHEA:15402"/>
    </physiologicalReaction>
</comment>
<evidence type="ECO:0000256" key="12">
    <source>
        <dbReference type="ARBA" id="ARBA00045097"/>
    </source>
</evidence>
<dbReference type="Proteomes" id="UP000325440">
    <property type="component" value="Unassembled WGS sequence"/>
</dbReference>
<keyword evidence="13" id="KW-0732">Signal</keyword>
<evidence type="ECO:0000256" key="1">
    <source>
        <dbReference type="ARBA" id="ARBA00004389"/>
    </source>
</evidence>
<evidence type="ECO:0000256" key="2">
    <source>
        <dbReference type="ARBA" id="ARBA00004922"/>
    </source>
</evidence>
<dbReference type="SUPFAM" id="SSF53448">
    <property type="entry name" value="Nucleotide-diphospho-sugar transferases"/>
    <property type="match status" value="1"/>
</dbReference>
<dbReference type="InterPro" id="IPR001173">
    <property type="entry name" value="Glyco_trans_2-like"/>
</dbReference>
<evidence type="ECO:0000256" key="13">
    <source>
        <dbReference type="SAM" id="SignalP"/>
    </source>
</evidence>
<evidence type="ECO:0000256" key="9">
    <source>
        <dbReference type="ARBA" id="ARBA00022968"/>
    </source>
</evidence>
<evidence type="ECO:0000256" key="3">
    <source>
        <dbReference type="ARBA" id="ARBA00006739"/>
    </source>
</evidence>
<dbReference type="Pfam" id="PF00535">
    <property type="entry name" value="Glycos_transf_2"/>
    <property type="match status" value="1"/>
</dbReference>
<sequence length="303" mass="35356">MVTLYLTFVIALLVISWTAYKHFSPYAHHPRDYEEWYFFNEYGRQVKFPSWSDEATLDLSIIVPAYNEQYRLRPMLNSCLHWLFKVKKSSFEVIVVSDGSTDRTREIVMEYVQVYGAEQIRLLELNKNRGKGGAVCLGMENARGRKLLFADADGATQFKDLEKLETELQLLLKICGSRAHLETEAKAQRSAFRTLLMIGFHIHVWMFGVRSIKDTQCGFKLFTRSAARILFPNLHVGRWAFDVELLYIAEKLNMKLAEVAVNWKEIEGSKIVPVWSWLQMGIDVFSIWIKYRTGLWKIHEKID</sequence>
<feature type="chain" id="PRO_5022780789" description="dolichyl-phosphate beta-glucosyltransferase" evidence="13">
    <location>
        <begin position="20"/>
        <end position="303"/>
    </location>
</feature>
<comment type="similarity">
    <text evidence="3">Belongs to the glycosyltransferase 2 family.</text>
</comment>
<dbReference type="InterPro" id="IPR035518">
    <property type="entry name" value="DPG_synthase"/>
</dbReference>
<feature type="domain" description="Glycosyltransferase 2-like" evidence="14">
    <location>
        <begin position="60"/>
        <end position="227"/>
    </location>
</feature>
<dbReference type="GO" id="GO:0004581">
    <property type="term" value="F:dolichyl-phosphate beta-glucosyltransferase activity"/>
    <property type="evidence" value="ECO:0007669"/>
    <property type="project" value="UniProtKB-EC"/>
</dbReference>
<evidence type="ECO:0000259" key="14">
    <source>
        <dbReference type="Pfam" id="PF00535"/>
    </source>
</evidence>
<comment type="pathway">
    <text evidence="2">Protein modification; protein glycosylation.</text>
</comment>
<feature type="signal peptide" evidence="13">
    <location>
        <begin position="1"/>
        <end position="19"/>
    </location>
</feature>
<protein>
    <recommendedName>
        <fullName evidence="4">dolichyl-phosphate beta-glucosyltransferase</fullName>
        <ecNumber evidence="4">2.4.1.117</ecNumber>
    </recommendedName>
</protein>
<keyword evidence="9" id="KW-0735">Signal-anchor</keyword>
<proteinExistence type="inferred from homology"/>
<dbReference type="EC" id="2.4.1.117" evidence="4"/>